<evidence type="ECO:0000256" key="1">
    <source>
        <dbReference type="SAM" id="SignalP"/>
    </source>
</evidence>
<feature type="domain" description="TonB C-terminal" evidence="2">
    <location>
        <begin position="67"/>
        <end position="158"/>
    </location>
</feature>
<gene>
    <name evidence="3" type="ORF">AAEO57_03510</name>
</gene>
<dbReference type="RefSeq" id="WP_341689526.1">
    <property type="nucleotide sequence ID" value="NZ_JBBYHS010000003.1"/>
</dbReference>
<organism evidence="3 4">
    <name type="scientific">Flavobacterium calami</name>
    <dbReference type="NCBI Taxonomy" id="3139144"/>
    <lineage>
        <taxon>Bacteria</taxon>
        <taxon>Pseudomonadati</taxon>
        <taxon>Bacteroidota</taxon>
        <taxon>Flavobacteriia</taxon>
        <taxon>Flavobacteriales</taxon>
        <taxon>Flavobacteriaceae</taxon>
        <taxon>Flavobacterium</taxon>
    </lineage>
</organism>
<dbReference type="InterPro" id="IPR037682">
    <property type="entry name" value="TonB_C"/>
</dbReference>
<dbReference type="PROSITE" id="PS52015">
    <property type="entry name" value="TONB_CTD"/>
    <property type="match status" value="1"/>
</dbReference>
<feature type="chain" id="PRO_5046515904" evidence="1">
    <location>
        <begin position="28"/>
        <end position="158"/>
    </location>
</feature>
<comment type="caution">
    <text evidence="3">The sequence shown here is derived from an EMBL/GenBank/DDBJ whole genome shotgun (WGS) entry which is preliminary data.</text>
</comment>
<dbReference type="Gene3D" id="3.30.1150.10">
    <property type="match status" value="1"/>
</dbReference>
<proteinExistence type="predicted"/>
<accession>A0ABU9IK74</accession>
<evidence type="ECO:0000259" key="2">
    <source>
        <dbReference type="PROSITE" id="PS52015"/>
    </source>
</evidence>
<protein>
    <submittedName>
        <fullName evidence="3">Energy transducer TonB</fullName>
    </submittedName>
</protein>
<dbReference type="SUPFAM" id="SSF74653">
    <property type="entry name" value="TolA/TonB C-terminal domain"/>
    <property type="match status" value="1"/>
</dbReference>
<evidence type="ECO:0000313" key="3">
    <source>
        <dbReference type="EMBL" id="MEL1252829.1"/>
    </source>
</evidence>
<evidence type="ECO:0000313" key="4">
    <source>
        <dbReference type="Proteomes" id="UP001485226"/>
    </source>
</evidence>
<reference evidence="3 4" key="1">
    <citation type="submission" date="2024-04" db="EMBL/GenBank/DDBJ databases">
        <title>Flavobacterium sp. DGU38 16S ribosomal RNA gene Genome sequencing and assembly.</title>
        <authorList>
            <person name="Park S."/>
        </authorList>
    </citation>
    <scope>NUCLEOTIDE SEQUENCE [LARGE SCALE GENOMIC DNA]</scope>
    <source>
        <strain evidence="3 4">DGU38</strain>
    </source>
</reference>
<dbReference type="Pfam" id="PF03544">
    <property type="entry name" value="TonB_C"/>
    <property type="match status" value="1"/>
</dbReference>
<keyword evidence="4" id="KW-1185">Reference proteome</keyword>
<dbReference type="Proteomes" id="UP001485226">
    <property type="component" value="Unassembled WGS sequence"/>
</dbReference>
<sequence>MIKVNSQFNIKKTFIFILMFIGSVSFAQDSETTAENQKSTKQTKETASVAELIYNTNDLIKKPEYPGGIQDFYKFIGANYKMPKTPPNVFLKGKIHLTFIVEKDGSLTDIKIVNDIGYGTGEEAARVVKLSKKWIPGKTSEGTVAVLYSLPITIQSEN</sequence>
<dbReference type="EMBL" id="JBBYHS010000003">
    <property type="protein sequence ID" value="MEL1252829.1"/>
    <property type="molecule type" value="Genomic_DNA"/>
</dbReference>
<name>A0ABU9IK74_9FLAO</name>
<feature type="signal peptide" evidence="1">
    <location>
        <begin position="1"/>
        <end position="27"/>
    </location>
</feature>
<keyword evidence="1" id="KW-0732">Signal</keyword>